<evidence type="ECO:0000313" key="2">
    <source>
        <dbReference type="Proteomes" id="UP000297280"/>
    </source>
</evidence>
<keyword evidence="2" id="KW-1185">Reference proteome</keyword>
<organism evidence="1 2">
    <name type="scientific">Botrytis porri</name>
    <dbReference type="NCBI Taxonomy" id="87229"/>
    <lineage>
        <taxon>Eukaryota</taxon>
        <taxon>Fungi</taxon>
        <taxon>Dikarya</taxon>
        <taxon>Ascomycota</taxon>
        <taxon>Pezizomycotina</taxon>
        <taxon>Leotiomycetes</taxon>
        <taxon>Helotiales</taxon>
        <taxon>Sclerotiniaceae</taxon>
        <taxon>Botrytis</taxon>
    </lineage>
</organism>
<sequence>MERARESQGARYIYSGSPECCFNDRRSVDTNYWDVLLDPRDLLDFISSRLFASISSGVAVWGLVPASDMLDEMRTTVKEKPHDKEKGE</sequence>
<comment type="caution">
    <text evidence="1">The sequence shown here is derived from an EMBL/GenBank/DDBJ whole genome shotgun (WGS) entry which is preliminary data.</text>
</comment>
<proteinExistence type="predicted"/>
<dbReference type="Proteomes" id="UP000297280">
    <property type="component" value="Unassembled WGS sequence"/>
</dbReference>
<dbReference type="AlphaFoldDB" id="A0A4Z1KNB9"/>
<protein>
    <submittedName>
        <fullName evidence="1">Uncharacterized protein</fullName>
    </submittedName>
</protein>
<accession>A0A4Z1KNB9</accession>
<dbReference type="EMBL" id="PQXO01000221">
    <property type="protein sequence ID" value="TGO87511.1"/>
    <property type="molecule type" value="Genomic_DNA"/>
</dbReference>
<evidence type="ECO:0000313" key="1">
    <source>
        <dbReference type="EMBL" id="TGO87511.1"/>
    </source>
</evidence>
<gene>
    <name evidence="1" type="ORF">BPOR_0221g00080</name>
</gene>
<reference evidence="1 2" key="1">
    <citation type="submission" date="2017-12" db="EMBL/GenBank/DDBJ databases">
        <title>Comparative genomics of Botrytis spp.</title>
        <authorList>
            <person name="Valero-Jimenez C.A."/>
            <person name="Tapia P."/>
            <person name="Veloso J."/>
            <person name="Silva-Moreno E."/>
            <person name="Staats M."/>
            <person name="Valdes J.H."/>
            <person name="Van Kan J.A.L."/>
        </authorList>
    </citation>
    <scope>NUCLEOTIDE SEQUENCE [LARGE SCALE GENOMIC DNA]</scope>
    <source>
        <strain evidence="1 2">MUCL3349</strain>
    </source>
</reference>
<name>A0A4Z1KNB9_9HELO</name>